<keyword evidence="3" id="KW-1185">Reference proteome</keyword>
<dbReference type="HOGENOM" id="CLU_1962892_0_0_1"/>
<evidence type="ECO:0000313" key="3">
    <source>
        <dbReference type="Proteomes" id="UP000002051"/>
    </source>
</evidence>
<proteinExistence type="predicted"/>
<reference evidence="1 3" key="2">
    <citation type="journal article" date="2014" name="BMC Genomics">
        <title>An improved genome release (version Mt4.0) for the model legume Medicago truncatula.</title>
        <authorList>
            <person name="Tang H."/>
            <person name="Krishnakumar V."/>
            <person name="Bidwell S."/>
            <person name="Rosen B."/>
            <person name="Chan A."/>
            <person name="Zhou S."/>
            <person name="Gentzbittel L."/>
            <person name="Childs K.L."/>
            <person name="Yandell M."/>
            <person name="Gundlach H."/>
            <person name="Mayer K.F."/>
            <person name="Schwartz D.C."/>
            <person name="Town C.D."/>
        </authorList>
    </citation>
    <scope>GENOME REANNOTATION</scope>
    <source>
        <strain evidence="1">A17</strain>
        <strain evidence="2 3">cv. Jemalong A17</strain>
    </source>
</reference>
<name>A0A072TV42_MEDTR</name>
<dbReference type="EMBL" id="CM001224">
    <property type="protein sequence ID" value="KEH21312.1"/>
    <property type="molecule type" value="Genomic_DNA"/>
</dbReference>
<evidence type="ECO:0000313" key="1">
    <source>
        <dbReference type="EMBL" id="KEH21312.1"/>
    </source>
</evidence>
<reference evidence="2" key="3">
    <citation type="submission" date="2015-04" db="UniProtKB">
        <authorList>
            <consortium name="EnsemblPlants"/>
        </authorList>
    </citation>
    <scope>IDENTIFICATION</scope>
    <source>
        <strain evidence="2">cv. Jemalong A17</strain>
    </source>
</reference>
<dbReference type="AlphaFoldDB" id="A0A072TV42"/>
<protein>
    <submittedName>
        <fullName evidence="1 2">Uncharacterized protein</fullName>
    </submittedName>
</protein>
<dbReference type="Proteomes" id="UP000002051">
    <property type="component" value="Chromosome 8"/>
</dbReference>
<gene>
    <name evidence="1" type="ordered locus">MTR_8g101585</name>
</gene>
<sequence>MRCLVVIRNSTLLKSKRDDLQVTEAPLKQKFQTLFGVYSSMQKNESVSNMGYWEGRNWKWNLIWRKRLFEWELVQVQKLIGVLHDVKLSCHVEDSIWWKFILKGAVSVKSFSNACWDLIPHNLAATGL</sequence>
<organism evidence="1 3">
    <name type="scientific">Medicago truncatula</name>
    <name type="common">Barrel medic</name>
    <name type="synonym">Medicago tribuloides</name>
    <dbReference type="NCBI Taxonomy" id="3880"/>
    <lineage>
        <taxon>Eukaryota</taxon>
        <taxon>Viridiplantae</taxon>
        <taxon>Streptophyta</taxon>
        <taxon>Embryophyta</taxon>
        <taxon>Tracheophyta</taxon>
        <taxon>Spermatophyta</taxon>
        <taxon>Magnoliopsida</taxon>
        <taxon>eudicotyledons</taxon>
        <taxon>Gunneridae</taxon>
        <taxon>Pentapetalae</taxon>
        <taxon>rosids</taxon>
        <taxon>fabids</taxon>
        <taxon>Fabales</taxon>
        <taxon>Fabaceae</taxon>
        <taxon>Papilionoideae</taxon>
        <taxon>50 kb inversion clade</taxon>
        <taxon>NPAAA clade</taxon>
        <taxon>Hologalegina</taxon>
        <taxon>IRL clade</taxon>
        <taxon>Trifolieae</taxon>
        <taxon>Medicago</taxon>
    </lineage>
</organism>
<accession>A0A072TV42</accession>
<reference evidence="1 3" key="1">
    <citation type="journal article" date="2011" name="Nature">
        <title>The Medicago genome provides insight into the evolution of rhizobial symbioses.</title>
        <authorList>
            <person name="Young N.D."/>
            <person name="Debelle F."/>
            <person name="Oldroyd G.E."/>
            <person name="Geurts R."/>
            <person name="Cannon S.B."/>
            <person name="Udvardi M.K."/>
            <person name="Benedito V.A."/>
            <person name="Mayer K.F."/>
            <person name="Gouzy J."/>
            <person name="Schoof H."/>
            <person name="Van de Peer Y."/>
            <person name="Proost S."/>
            <person name="Cook D.R."/>
            <person name="Meyers B.C."/>
            <person name="Spannagl M."/>
            <person name="Cheung F."/>
            <person name="De Mita S."/>
            <person name="Krishnakumar V."/>
            <person name="Gundlach H."/>
            <person name="Zhou S."/>
            <person name="Mudge J."/>
            <person name="Bharti A.K."/>
            <person name="Murray J.D."/>
            <person name="Naoumkina M.A."/>
            <person name="Rosen B."/>
            <person name="Silverstein K.A."/>
            <person name="Tang H."/>
            <person name="Rombauts S."/>
            <person name="Zhao P.X."/>
            <person name="Zhou P."/>
            <person name="Barbe V."/>
            <person name="Bardou P."/>
            <person name="Bechner M."/>
            <person name="Bellec A."/>
            <person name="Berger A."/>
            <person name="Berges H."/>
            <person name="Bidwell S."/>
            <person name="Bisseling T."/>
            <person name="Choisne N."/>
            <person name="Couloux A."/>
            <person name="Denny R."/>
            <person name="Deshpande S."/>
            <person name="Dai X."/>
            <person name="Doyle J.J."/>
            <person name="Dudez A.M."/>
            <person name="Farmer A.D."/>
            <person name="Fouteau S."/>
            <person name="Franken C."/>
            <person name="Gibelin C."/>
            <person name="Gish J."/>
            <person name="Goldstein S."/>
            <person name="Gonzalez A.J."/>
            <person name="Green P.J."/>
            <person name="Hallab A."/>
            <person name="Hartog M."/>
            <person name="Hua A."/>
            <person name="Humphray S.J."/>
            <person name="Jeong D.H."/>
            <person name="Jing Y."/>
            <person name="Jocker A."/>
            <person name="Kenton S.M."/>
            <person name="Kim D.J."/>
            <person name="Klee K."/>
            <person name="Lai H."/>
            <person name="Lang C."/>
            <person name="Lin S."/>
            <person name="Macmil S.L."/>
            <person name="Magdelenat G."/>
            <person name="Matthews L."/>
            <person name="McCorrison J."/>
            <person name="Monaghan E.L."/>
            <person name="Mun J.H."/>
            <person name="Najar F.Z."/>
            <person name="Nicholson C."/>
            <person name="Noirot C."/>
            <person name="O'Bleness M."/>
            <person name="Paule C.R."/>
            <person name="Poulain J."/>
            <person name="Prion F."/>
            <person name="Qin B."/>
            <person name="Qu C."/>
            <person name="Retzel E.F."/>
            <person name="Riddle C."/>
            <person name="Sallet E."/>
            <person name="Samain S."/>
            <person name="Samson N."/>
            <person name="Sanders I."/>
            <person name="Saurat O."/>
            <person name="Scarpelli C."/>
            <person name="Schiex T."/>
            <person name="Segurens B."/>
            <person name="Severin A.J."/>
            <person name="Sherrier D.J."/>
            <person name="Shi R."/>
            <person name="Sims S."/>
            <person name="Singer S.R."/>
            <person name="Sinharoy S."/>
            <person name="Sterck L."/>
            <person name="Viollet A."/>
            <person name="Wang B.B."/>
            <person name="Wang K."/>
            <person name="Wang M."/>
            <person name="Wang X."/>
            <person name="Warfsmann J."/>
            <person name="Weissenbach J."/>
            <person name="White D.D."/>
            <person name="White J.D."/>
            <person name="Wiley G.B."/>
            <person name="Wincker P."/>
            <person name="Xing Y."/>
            <person name="Yang L."/>
            <person name="Yao Z."/>
            <person name="Ying F."/>
            <person name="Zhai J."/>
            <person name="Zhou L."/>
            <person name="Zuber A."/>
            <person name="Denarie J."/>
            <person name="Dixon R.A."/>
            <person name="May G.D."/>
            <person name="Schwartz D.C."/>
            <person name="Rogers J."/>
            <person name="Quetier F."/>
            <person name="Town C.D."/>
            <person name="Roe B.A."/>
        </authorList>
    </citation>
    <scope>NUCLEOTIDE SEQUENCE [LARGE SCALE GENOMIC DNA]</scope>
    <source>
        <strain evidence="1">A17</strain>
        <strain evidence="2 3">cv. Jemalong A17</strain>
    </source>
</reference>
<evidence type="ECO:0000313" key="2">
    <source>
        <dbReference type="EnsemblPlants" id="KEH21312"/>
    </source>
</evidence>
<dbReference type="EnsemblPlants" id="KEH21312">
    <property type="protein sequence ID" value="KEH21312"/>
    <property type="gene ID" value="MTR_8g101585"/>
</dbReference>